<dbReference type="PANTHER" id="PTHR48014:SF21">
    <property type="entry name" value="SERINE_THREONINE-PROTEIN KINASE FRAY2"/>
    <property type="match status" value="1"/>
</dbReference>
<dbReference type="GO" id="GO:0043539">
    <property type="term" value="F:protein serine/threonine kinase activator activity"/>
    <property type="evidence" value="ECO:0007669"/>
    <property type="project" value="InterPro"/>
</dbReference>
<feature type="compositionally biased region" description="Low complexity" evidence="3">
    <location>
        <begin position="111"/>
        <end position="121"/>
    </location>
</feature>
<sequence>MPSAEQEAMSQSEYQRGVSAWNFDVEDLKAQASMVRDDDDDNDDDGATDWQSSLGKLNENNEPPWTDCKSEVNGDDSQQVESVNRKGKLLESDILESGGQQATDWKKNRSSSEATASTSETDMVQAKSRLLAVKSRQNSEWPTHAWSESENQPAIEKAKCEVRRTPSFSGPLMLPNRASANSLSAPIKSSGGFRDTLDDKSKANLVQIKGRFSVTSENLDLVKDIPSSTIPRRSSQVGSPLRKSASVGDWVFDTKQMPVNSSPKELNNSNVPASLLLPHLQNLFQQTSIQQDIIVNLLSSLQSTEVVEATQNGKLPPLPRYSENNGNVEPAVSDRERILLLKVSELQSRMNNLNDELTAEKMRHIQLQQQLNAVSEQEENGDRR</sequence>
<proteinExistence type="inferred from homology"/>
<organism evidence="4 5">
    <name type="scientific">Rubus argutus</name>
    <name type="common">Southern blackberry</name>
    <dbReference type="NCBI Taxonomy" id="59490"/>
    <lineage>
        <taxon>Eukaryota</taxon>
        <taxon>Viridiplantae</taxon>
        <taxon>Streptophyta</taxon>
        <taxon>Embryophyta</taxon>
        <taxon>Tracheophyta</taxon>
        <taxon>Spermatophyta</taxon>
        <taxon>Magnoliopsida</taxon>
        <taxon>eudicotyledons</taxon>
        <taxon>Gunneridae</taxon>
        <taxon>Pentapetalae</taxon>
        <taxon>rosids</taxon>
        <taxon>fabids</taxon>
        <taxon>Rosales</taxon>
        <taxon>Rosaceae</taxon>
        <taxon>Rosoideae</taxon>
        <taxon>Rosoideae incertae sedis</taxon>
        <taxon>Rubus</taxon>
    </lineage>
</organism>
<evidence type="ECO:0000256" key="2">
    <source>
        <dbReference type="SAM" id="Coils"/>
    </source>
</evidence>
<accession>A0AAW1WSW6</accession>
<evidence type="ECO:0000256" key="1">
    <source>
        <dbReference type="ARBA" id="ARBA00008874"/>
    </source>
</evidence>
<name>A0AAW1WSW6_RUBAR</name>
<feature type="compositionally biased region" description="Acidic residues" evidence="3">
    <location>
        <begin position="37"/>
        <end position="47"/>
    </location>
</feature>
<dbReference type="Proteomes" id="UP001457282">
    <property type="component" value="Unassembled WGS sequence"/>
</dbReference>
<evidence type="ECO:0000313" key="5">
    <source>
        <dbReference type="Proteomes" id="UP001457282"/>
    </source>
</evidence>
<keyword evidence="2" id="KW-0175">Coiled coil</keyword>
<reference evidence="4 5" key="1">
    <citation type="journal article" date="2023" name="G3 (Bethesda)">
        <title>A chromosome-length genome assembly and annotation of blackberry (Rubus argutus, cv. 'Hillquist').</title>
        <authorList>
            <person name="Bruna T."/>
            <person name="Aryal R."/>
            <person name="Dudchenko O."/>
            <person name="Sargent D.J."/>
            <person name="Mead D."/>
            <person name="Buti M."/>
            <person name="Cavallini A."/>
            <person name="Hytonen T."/>
            <person name="Andres J."/>
            <person name="Pham M."/>
            <person name="Weisz D."/>
            <person name="Mascagni F."/>
            <person name="Usai G."/>
            <person name="Natali L."/>
            <person name="Bassil N."/>
            <person name="Fernandez G.E."/>
            <person name="Lomsadze A."/>
            <person name="Armour M."/>
            <person name="Olukolu B."/>
            <person name="Poorten T."/>
            <person name="Britton C."/>
            <person name="Davik J."/>
            <person name="Ashrafi H."/>
            <person name="Aiden E.L."/>
            <person name="Borodovsky M."/>
            <person name="Worthington M."/>
        </authorList>
    </citation>
    <scope>NUCLEOTIDE SEQUENCE [LARGE SCALE GENOMIC DNA]</scope>
    <source>
        <strain evidence="4">PI 553951</strain>
    </source>
</reference>
<gene>
    <name evidence="4" type="ORF">M0R45_023633</name>
</gene>
<feature type="compositionally biased region" description="Polar residues" evidence="3">
    <location>
        <begin position="49"/>
        <end position="63"/>
    </location>
</feature>
<evidence type="ECO:0000313" key="4">
    <source>
        <dbReference type="EMBL" id="KAK9926400.1"/>
    </source>
</evidence>
<dbReference type="PANTHER" id="PTHR48014">
    <property type="entry name" value="SERINE/THREONINE-PROTEIN KINASE FRAY2"/>
    <property type="match status" value="1"/>
</dbReference>
<dbReference type="EMBL" id="JBEDUW010000005">
    <property type="protein sequence ID" value="KAK9926400.1"/>
    <property type="molecule type" value="Genomic_DNA"/>
</dbReference>
<feature type="region of interest" description="Disordered" evidence="3">
    <location>
        <begin position="32"/>
        <end position="125"/>
    </location>
</feature>
<feature type="coiled-coil region" evidence="2">
    <location>
        <begin position="336"/>
        <end position="370"/>
    </location>
</feature>
<evidence type="ECO:0000256" key="3">
    <source>
        <dbReference type="SAM" id="MobiDB-lite"/>
    </source>
</evidence>
<dbReference type="AlphaFoldDB" id="A0AAW1WSW6"/>
<dbReference type="InterPro" id="IPR047173">
    <property type="entry name" value="STRAD_A/B-like"/>
</dbReference>
<comment type="caution">
    <text evidence="4">The sequence shown here is derived from an EMBL/GenBank/DDBJ whole genome shotgun (WGS) entry which is preliminary data.</text>
</comment>
<keyword evidence="5" id="KW-1185">Reference proteome</keyword>
<comment type="similarity">
    <text evidence="1">Belongs to the protein kinase superfamily. STE Ser/Thr protein kinase family. STE20 subfamily.</text>
</comment>
<protein>
    <submittedName>
        <fullName evidence="4">Uncharacterized protein</fullName>
    </submittedName>
</protein>